<organism evidence="2 3">
    <name type="scientific">Granulibacter bethesdensis (strain ATCC BAA-1260 / CGDNIH1)</name>
    <dbReference type="NCBI Taxonomy" id="391165"/>
    <lineage>
        <taxon>Bacteria</taxon>
        <taxon>Pseudomonadati</taxon>
        <taxon>Pseudomonadota</taxon>
        <taxon>Alphaproteobacteria</taxon>
        <taxon>Acetobacterales</taxon>
        <taxon>Acetobacteraceae</taxon>
        <taxon>Granulibacter</taxon>
    </lineage>
</organism>
<dbReference type="InterPro" id="IPR000845">
    <property type="entry name" value="Nucleoside_phosphorylase_d"/>
</dbReference>
<reference evidence="2 3" key="1">
    <citation type="journal article" date="2007" name="J. Bacteriol.">
        <title>Genome sequence analysis of the emerging human pathogenic acetic acid bacterium Granulibacter bethesdensis.</title>
        <authorList>
            <person name="Greenberg D.E."/>
            <person name="Porcella S.F."/>
            <person name="Zelazny A.M."/>
            <person name="Virtaneva K."/>
            <person name="Sturdevant D.E."/>
            <person name="Kupko J.J.III."/>
            <person name="Barbian K.D."/>
            <person name="Babar A."/>
            <person name="Dorward D.W."/>
            <person name="Holland S.M."/>
        </authorList>
    </citation>
    <scope>NUCLEOTIDE SEQUENCE [LARGE SCALE GENOMIC DNA]</scope>
    <source>
        <strain evidence="3">ATCC BAA-1260 / CGDNIH1</strain>
    </source>
</reference>
<dbReference type="EC" id="3.2.2.16" evidence="2"/>
<dbReference type="GO" id="GO:0008782">
    <property type="term" value="F:adenosylhomocysteine nucleosidase activity"/>
    <property type="evidence" value="ECO:0007669"/>
    <property type="project" value="UniProtKB-EC"/>
</dbReference>
<evidence type="ECO:0000313" key="2">
    <source>
        <dbReference type="EMBL" id="ABI63305.2"/>
    </source>
</evidence>
<dbReference type="STRING" id="391165.GbCGDNIH1_2407"/>
<dbReference type="InterPro" id="IPR035994">
    <property type="entry name" value="Nucleoside_phosphorylase_sf"/>
</dbReference>
<feature type="domain" description="Nucleoside phosphorylase" evidence="1">
    <location>
        <begin position="153"/>
        <end position="208"/>
    </location>
</feature>
<proteinExistence type="predicted"/>
<dbReference type="GO" id="GO:0005829">
    <property type="term" value="C:cytosol"/>
    <property type="evidence" value="ECO:0007669"/>
    <property type="project" value="TreeGrafter"/>
</dbReference>
<dbReference type="eggNOG" id="COG0775">
    <property type="taxonomic scope" value="Bacteria"/>
</dbReference>
<dbReference type="SUPFAM" id="SSF53167">
    <property type="entry name" value="Purine and uridine phosphorylases"/>
    <property type="match status" value="1"/>
</dbReference>
<evidence type="ECO:0000259" key="1">
    <source>
        <dbReference type="Pfam" id="PF01048"/>
    </source>
</evidence>
<sequence>MPAIPMRMLRSVLMTLWWHRLHGMTRGDRSPQAMMRRICRRGRVLLQTVLNRGCRRDAVMKTGVVVGLQAEARLLRGFGIAAVGGGEPEGAERAAIHLVESGVDRLVSFGLAGGLDPAILPGALLIPAELIEEGALYQTDPSWAGGMTVRRMVATRQVVASRTDKAALFRQTGAGAVDLESGAVARVAARYGIPFSIVRAVCDPADRDLPPAALLALDQAGAIGVFRVAGSILRQPSQIGSLMALARDAAAARQTLRRFQWPKQG</sequence>
<dbReference type="PANTHER" id="PTHR46832:SF1">
    <property type="entry name" value="5'-METHYLTHIOADENOSINE_S-ADENOSYLHOMOCYSTEINE NUCLEOSIDASE"/>
    <property type="match status" value="1"/>
</dbReference>
<dbReference type="CDD" id="cd17768">
    <property type="entry name" value="adenosylhopane_nucleosidase_HpnG-like"/>
    <property type="match status" value="1"/>
</dbReference>
<dbReference type="Gene3D" id="3.40.50.1580">
    <property type="entry name" value="Nucleoside phosphorylase domain"/>
    <property type="match status" value="1"/>
</dbReference>
<dbReference type="Proteomes" id="UP000001963">
    <property type="component" value="Chromosome"/>
</dbReference>
<dbReference type="GO" id="GO:0009116">
    <property type="term" value="P:nucleoside metabolic process"/>
    <property type="evidence" value="ECO:0007669"/>
    <property type="project" value="InterPro"/>
</dbReference>
<dbReference type="GO" id="GO:0008930">
    <property type="term" value="F:methylthioadenosine nucleosidase activity"/>
    <property type="evidence" value="ECO:0007669"/>
    <property type="project" value="UniProtKB-EC"/>
</dbReference>
<dbReference type="GO" id="GO:0019284">
    <property type="term" value="P:L-methionine salvage from S-adenosylmethionine"/>
    <property type="evidence" value="ECO:0007669"/>
    <property type="project" value="TreeGrafter"/>
</dbReference>
<keyword evidence="2" id="KW-0326">Glycosidase</keyword>
<dbReference type="EMBL" id="CP000394">
    <property type="protein sequence ID" value="ABI63305.2"/>
    <property type="molecule type" value="Genomic_DNA"/>
</dbReference>
<dbReference type="EC" id="3.2.2.9" evidence="2"/>
<evidence type="ECO:0000313" key="3">
    <source>
        <dbReference type="Proteomes" id="UP000001963"/>
    </source>
</evidence>
<dbReference type="AlphaFoldDB" id="Q0BPE7"/>
<keyword evidence="2" id="KW-0378">Hydrolase</keyword>
<dbReference type="KEGG" id="gbe:GbCGDNIH1_2407"/>
<dbReference type="Pfam" id="PF01048">
    <property type="entry name" value="PNP_UDP_1"/>
    <property type="match status" value="1"/>
</dbReference>
<keyword evidence="3" id="KW-1185">Reference proteome</keyword>
<dbReference type="PANTHER" id="PTHR46832">
    <property type="entry name" value="5'-METHYLTHIOADENOSINE/S-ADENOSYLHOMOCYSTEINE NUCLEOSIDASE"/>
    <property type="match status" value="1"/>
</dbReference>
<accession>Q0BPE7</accession>
<name>Q0BPE7_GRABC</name>
<protein>
    <submittedName>
        <fullName evidence="2">S-adenosylhomocysteine nucleosidase</fullName>
        <ecNumber evidence="2">3.2.2.16</ecNumber>
        <ecNumber evidence="2">3.2.2.9</ecNumber>
    </submittedName>
</protein>
<gene>
    <name evidence="2" type="ordered locus">GbCGDNIH1_2407</name>
</gene>